<evidence type="ECO:0000313" key="3">
    <source>
        <dbReference type="Proteomes" id="UP000254939"/>
    </source>
</evidence>
<dbReference type="RefSeq" id="WP_114713512.1">
    <property type="nucleotide sequence ID" value="NZ_KZ857259.1"/>
</dbReference>
<reference evidence="2 3" key="1">
    <citation type="submission" date="2017-03" db="EMBL/GenBank/DDBJ databases">
        <title>Genome analysis of Rhizobial strains effectives or ineffectives for nitrogen fixation isolated from bean seeds.</title>
        <authorList>
            <person name="Peralta H."/>
            <person name="Aguilar-Vera A."/>
            <person name="Mora Y."/>
            <person name="Vargas-Lagunas C."/>
            <person name="Girard L."/>
            <person name="Mora J."/>
        </authorList>
    </citation>
    <scope>NUCLEOTIDE SEQUENCE [LARGE SCALE GENOMIC DNA]</scope>
    <source>
        <strain evidence="2 3">CCGM3</strain>
    </source>
</reference>
<feature type="transmembrane region" description="Helical" evidence="1">
    <location>
        <begin position="6"/>
        <end position="23"/>
    </location>
</feature>
<keyword evidence="1" id="KW-1133">Transmembrane helix</keyword>
<dbReference type="OrthoDB" id="8404601at2"/>
<evidence type="ECO:0000313" key="2">
    <source>
        <dbReference type="EMBL" id="RDJ10339.1"/>
    </source>
</evidence>
<protein>
    <submittedName>
        <fullName evidence="2">Uncharacterized protein</fullName>
    </submittedName>
</protein>
<feature type="transmembrane region" description="Helical" evidence="1">
    <location>
        <begin position="62"/>
        <end position="95"/>
    </location>
</feature>
<evidence type="ECO:0000256" key="1">
    <source>
        <dbReference type="SAM" id="Phobius"/>
    </source>
</evidence>
<accession>A0A370KP96</accession>
<organism evidence="2 3">
    <name type="scientific">Rhizobium grahamii</name>
    <dbReference type="NCBI Taxonomy" id="1120045"/>
    <lineage>
        <taxon>Bacteria</taxon>
        <taxon>Pseudomonadati</taxon>
        <taxon>Pseudomonadota</taxon>
        <taxon>Alphaproteobacteria</taxon>
        <taxon>Hyphomicrobiales</taxon>
        <taxon>Rhizobiaceae</taxon>
        <taxon>Rhizobium/Agrobacterium group</taxon>
        <taxon>Rhizobium</taxon>
    </lineage>
</organism>
<keyword evidence="1" id="KW-0472">Membrane</keyword>
<gene>
    <name evidence="2" type="ORF">B5K06_14930</name>
</gene>
<dbReference type="EMBL" id="NAAC01000016">
    <property type="protein sequence ID" value="RDJ10339.1"/>
    <property type="molecule type" value="Genomic_DNA"/>
</dbReference>
<proteinExistence type="predicted"/>
<dbReference type="Proteomes" id="UP000254939">
    <property type="component" value="Unassembled WGS sequence"/>
</dbReference>
<feature type="transmembrane region" description="Helical" evidence="1">
    <location>
        <begin position="35"/>
        <end position="56"/>
    </location>
</feature>
<name>A0A370KP96_9HYPH</name>
<keyword evidence="1" id="KW-0812">Transmembrane</keyword>
<comment type="caution">
    <text evidence="2">The sequence shown here is derived from an EMBL/GenBank/DDBJ whole genome shotgun (WGS) entry which is preliminary data.</text>
</comment>
<dbReference type="AlphaFoldDB" id="A0A370KP96"/>
<sequence>MQFHAIAPFFLVLAIALSWPRFASIFSLKTKAEVAAAPLTTIATAINLSAIGLAFAGNDPGLAILVVLVGVLLGATMRAPTPVISVALSVASLAVSLQLS</sequence>